<dbReference type="eggNOG" id="COG1022">
    <property type="taxonomic scope" value="Bacteria"/>
</dbReference>
<dbReference type="InterPro" id="IPR000873">
    <property type="entry name" value="AMP-dep_synth/lig_dom"/>
</dbReference>
<dbReference type="Pfam" id="PF00501">
    <property type="entry name" value="AMP-binding"/>
    <property type="match status" value="1"/>
</dbReference>
<evidence type="ECO:0000313" key="5">
    <source>
        <dbReference type="EMBL" id="ABP78329.1"/>
    </source>
</evidence>
<keyword evidence="2" id="KW-0276">Fatty acid metabolism</keyword>
<keyword evidence="6" id="KW-1185">Reference proteome</keyword>
<evidence type="ECO:0000256" key="1">
    <source>
        <dbReference type="ARBA" id="ARBA00022598"/>
    </source>
</evidence>
<sequence length="596" mass="64305">MNATSMSTCDVERRNFLHELDHFVARAPDAVFLRTLDPVTTLSRSEFADQVGRLAAVLRELGVAKGESVGLLMGNILEFYVADAAVLAAGGVPVSLYPTSSPEQLGYMAKDAGIKLLITEAALLSRLTEAEVCFEMLSAVAVIDDLPGEVAAARWPIIALQQLMRASSQRITLAEAAQSVRVEDLLTLVYTSGTTGAPKGVRLSHVNLLSAAQSMGTLMQLSEGGRIISWLPHAHVAGRVGQYYCAVIFGVEVTICPDQKRLPMYLPIVKPTYFFAVPRLWEKLKASIEAEFARLPETAQVELRRVLSARTEALQTSSVSSSLGQADADYFAPLRTKLGLDQARVLSTGTAPTPRHVLEFFAALDLPIGDIFGATETCACGAMGQPGHFKLGSVGQAVPGMQIAIAEDGEVLLRGLPIMQGYHNQPEKTAEALSEEGWYRTGDVGRLDDDGFLWITDRKKELIINSSGKNMSPANIEAMIKSGDPLIGSVCVVGDARLYNTALIVLDPDYANAWAAARQITGSITTLASHPDVVAAVAAGVERGNQRLSRVEQVKRFTLLAAEWPAAGDELTATLKLKRKAIEHKYAQNIEQMYVN</sequence>
<evidence type="ECO:0000259" key="4">
    <source>
        <dbReference type="Pfam" id="PF00501"/>
    </source>
</evidence>
<dbReference type="GO" id="GO:0004467">
    <property type="term" value="F:long-chain fatty acid-CoA ligase activity"/>
    <property type="evidence" value="ECO:0007669"/>
    <property type="project" value="TreeGrafter"/>
</dbReference>
<dbReference type="GO" id="GO:0016020">
    <property type="term" value="C:membrane"/>
    <property type="evidence" value="ECO:0007669"/>
    <property type="project" value="TreeGrafter"/>
</dbReference>
<dbReference type="RefSeq" id="WP_011911855.1">
    <property type="nucleotide sequence ID" value="NC_009434.1"/>
</dbReference>
<dbReference type="Proteomes" id="UP000000233">
    <property type="component" value="Chromosome"/>
</dbReference>
<dbReference type="PANTHER" id="PTHR43272:SF32">
    <property type="entry name" value="AMP-DEPENDENT SYNTHETASE_LIGASE DOMAIN-CONTAINING PROTEIN"/>
    <property type="match status" value="1"/>
</dbReference>
<keyword evidence="1 5" id="KW-0436">Ligase</keyword>
<dbReference type="AlphaFoldDB" id="A4VH78"/>
<evidence type="ECO:0000313" key="6">
    <source>
        <dbReference type="Proteomes" id="UP000000233"/>
    </source>
</evidence>
<dbReference type="PROSITE" id="PS00455">
    <property type="entry name" value="AMP_BINDING"/>
    <property type="match status" value="1"/>
</dbReference>
<dbReference type="Pfam" id="PF23562">
    <property type="entry name" value="AMP-binding_C_3"/>
    <property type="match status" value="1"/>
</dbReference>
<dbReference type="KEGG" id="psa:PST_0623"/>
<dbReference type="PANTHER" id="PTHR43272">
    <property type="entry name" value="LONG-CHAIN-FATTY-ACID--COA LIGASE"/>
    <property type="match status" value="1"/>
</dbReference>
<dbReference type="CDD" id="cd05907">
    <property type="entry name" value="VL_LC_FACS_like"/>
    <property type="match status" value="1"/>
</dbReference>
<organism evidence="5 6">
    <name type="scientific">Stutzerimonas stutzeri (strain A1501)</name>
    <name type="common">Pseudomonas stutzeri</name>
    <dbReference type="NCBI Taxonomy" id="379731"/>
    <lineage>
        <taxon>Bacteria</taxon>
        <taxon>Pseudomonadati</taxon>
        <taxon>Pseudomonadota</taxon>
        <taxon>Gammaproteobacteria</taxon>
        <taxon>Pseudomonadales</taxon>
        <taxon>Pseudomonadaceae</taxon>
        <taxon>Stutzerimonas</taxon>
    </lineage>
</organism>
<gene>
    <name evidence="5" type="ordered locus">PST_0623</name>
</gene>
<accession>A4VH78</accession>
<dbReference type="HOGENOM" id="CLU_000022_45_5_6"/>
<reference evidence="5 6" key="1">
    <citation type="journal article" date="2008" name="Proc. Natl. Acad. Sci. U.S.A.">
        <title>Nitrogen fixation island and rhizosphere competence traits in the genome of root-associated Pseudomonas stutzeri A1501.</title>
        <authorList>
            <person name="Yan Y."/>
            <person name="Yang J."/>
            <person name="Dou Y."/>
            <person name="Chen M."/>
            <person name="Ping S."/>
            <person name="Peng J."/>
            <person name="Lu W."/>
            <person name="Zhang W."/>
            <person name="Yao Z."/>
            <person name="Li H."/>
            <person name="Liu W."/>
            <person name="He S."/>
            <person name="Geng L."/>
            <person name="Zhang X."/>
            <person name="Yang F."/>
            <person name="Yu H."/>
            <person name="Zhan Y."/>
            <person name="Li D."/>
            <person name="Lin Z."/>
            <person name="Wang Y."/>
            <person name="Elmerich C."/>
            <person name="Lin M."/>
            <person name="Jin Q."/>
        </authorList>
    </citation>
    <scope>NUCLEOTIDE SEQUENCE [LARGE SCALE GENOMIC DNA]</scope>
    <source>
        <strain evidence="5 6">A1501</strain>
    </source>
</reference>
<dbReference type="InterPro" id="IPR042099">
    <property type="entry name" value="ANL_N_sf"/>
</dbReference>
<dbReference type="SUPFAM" id="SSF56801">
    <property type="entry name" value="Acetyl-CoA synthetase-like"/>
    <property type="match status" value="1"/>
</dbReference>
<evidence type="ECO:0000256" key="2">
    <source>
        <dbReference type="ARBA" id="ARBA00022832"/>
    </source>
</evidence>
<protein>
    <submittedName>
        <fullName evidence="5">AMP-dependent synthetase and ligase</fullName>
    </submittedName>
</protein>
<name>A4VH78_STUS1</name>
<feature type="domain" description="AMP-dependent synthetase/ligase" evidence="4">
    <location>
        <begin position="21"/>
        <end position="423"/>
    </location>
</feature>
<proteinExistence type="predicted"/>
<dbReference type="Gene3D" id="3.40.50.12780">
    <property type="entry name" value="N-terminal domain of ligase-like"/>
    <property type="match status" value="1"/>
</dbReference>
<keyword evidence="3" id="KW-0443">Lipid metabolism</keyword>
<dbReference type="InterPro" id="IPR020845">
    <property type="entry name" value="AMP-binding_CS"/>
</dbReference>
<evidence type="ECO:0000256" key="3">
    <source>
        <dbReference type="ARBA" id="ARBA00023098"/>
    </source>
</evidence>
<dbReference type="EMBL" id="CP000304">
    <property type="protein sequence ID" value="ABP78329.1"/>
    <property type="molecule type" value="Genomic_DNA"/>
</dbReference>